<protein>
    <submittedName>
        <fullName evidence="1">Uncharacterized protein</fullName>
    </submittedName>
</protein>
<dbReference type="EMBL" id="MN739271">
    <property type="protein sequence ID" value="QHS96392.1"/>
    <property type="molecule type" value="Genomic_DNA"/>
</dbReference>
<dbReference type="AlphaFoldDB" id="A0A6C0BWE8"/>
<sequence>MEIILPCPNCNLLVYIQDINCAIFRHGIYKESGEQIDPHMCKDKCDELSKKEEIWGCGKPFKIVYEDSVPTLVVCDYI</sequence>
<name>A0A6C0BWE8_9ZZZZ</name>
<evidence type="ECO:0000313" key="1">
    <source>
        <dbReference type="EMBL" id="QHS96392.1"/>
    </source>
</evidence>
<accession>A0A6C0BWE8</accession>
<reference evidence="1" key="1">
    <citation type="journal article" date="2020" name="Nature">
        <title>Giant virus diversity and host interactions through global metagenomics.</title>
        <authorList>
            <person name="Schulz F."/>
            <person name="Roux S."/>
            <person name="Paez-Espino D."/>
            <person name="Jungbluth S."/>
            <person name="Walsh D.A."/>
            <person name="Denef V.J."/>
            <person name="McMahon K.D."/>
            <person name="Konstantinidis K.T."/>
            <person name="Eloe-Fadrosh E.A."/>
            <person name="Kyrpides N.C."/>
            <person name="Woyke T."/>
        </authorList>
    </citation>
    <scope>NUCLEOTIDE SEQUENCE</scope>
    <source>
        <strain evidence="1">GVMAG-M-3300020166-18</strain>
    </source>
</reference>
<organism evidence="1">
    <name type="scientific">viral metagenome</name>
    <dbReference type="NCBI Taxonomy" id="1070528"/>
    <lineage>
        <taxon>unclassified sequences</taxon>
        <taxon>metagenomes</taxon>
        <taxon>organismal metagenomes</taxon>
    </lineage>
</organism>
<proteinExistence type="predicted"/>